<evidence type="ECO:0000313" key="2">
    <source>
        <dbReference type="EMBL" id="QEG43130.1"/>
    </source>
</evidence>
<dbReference type="KEGG" id="rul:UC8_51740"/>
<keyword evidence="1" id="KW-0732">Signal</keyword>
<keyword evidence="3" id="KW-1185">Reference proteome</keyword>
<reference evidence="2 3" key="1">
    <citation type="submission" date="2019-08" db="EMBL/GenBank/DDBJ databases">
        <title>Deep-cultivation of Planctomycetes and their phenomic and genomic characterization uncovers novel biology.</title>
        <authorList>
            <person name="Wiegand S."/>
            <person name="Jogler M."/>
            <person name="Boedeker C."/>
            <person name="Pinto D."/>
            <person name="Vollmers J."/>
            <person name="Rivas-Marin E."/>
            <person name="Kohn T."/>
            <person name="Peeters S.H."/>
            <person name="Heuer A."/>
            <person name="Rast P."/>
            <person name="Oberbeckmann S."/>
            <person name="Bunk B."/>
            <person name="Jeske O."/>
            <person name="Meyerdierks A."/>
            <person name="Storesund J.E."/>
            <person name="Kallscheuer N."/>
            <person name="Luecker S."/>
            <person name="Lage O.M."/>
            <person name="Pohl T."/>
            <person name="Merkel B.J."/>
            <person name="Hornburger P."/>
            <person name="Mueller R.-W."/>
            <person name="Bruemmer F."/>
            <person name="Labrenz M."/>
            <person name="Spormann A.M."/>
            <person name="Op den Camp H."/>
            <person name="Overmann J."/>
            <person name="Amann R."/>
            <person name="Jetten M.S.M."/>
            <person name="Mascher T."/>
            <person name="Medema M.H."/>
            <person name="Devos D.P."/>
            <person name="Kaster A.-K."/>
            <person name="Ovreas L."/>
            <person name="Rohde M."/>
            <person name="Galperin M.Y."/>
            <person name="Jogler C."/>
        </authorList>
    </citation>
    <scope>NUCLEOTIDE SEQUENCE [LARGE SCALE GENOMIC DNA]</scope>
    <source>
        <strain evidence="2 3">UC8</strain>
    </source>
</reference>
<gene>
    <name evidence="2" type="ORF">UC8_51740</name>
</gene>
<dbReference type="GO" id="GO:0048029">
    <property type="term" value="F:monosaccharide binding"/>
    <property type="evidence" value="ECO:0007669"/>
    <property type="project" value="InterPro"/>
</dbReference>
<feature type="chain" id="PRO_5022788305" evidence="1">
    <location>
        <begin position="19"/>
        <end position="183"/>
    </location>
</feature>
<dbReference type="GO" id="GO:0005996">
    <property type="term" value="P:monosaccharide metabolic process"/>
    <property type="evidence" value="ECO:0007669"/>
    <property type="project" value="InterPro"/>
</dbReference>
<dbReference type="AlphaFoldDB" id="A0A5B9QZ41"/>
<dbReference type="Gene3D" id="3.40.1650.10">
    <property type="entry name" value="RbsD-like domain"/>
    <property type="match status" value="1"/>
</dbReference>
<dbReference type="Proteomes" id="UP000325286">
    <property type="component" value="Chromosome"/>
</dbReference>
<dbReference type="EMBL" id="CP042914">
    <property type="protein sequence ID" value="QEG43130.1"/>
    <property type="molecule type" value="Genomic_DNA"/>
</dbReference>
<feature type="signal peptide" evidence="1">
    <location>
        <begin position="1"/>
        <end position="18"/>
    </location>
</feature>
<dbReference type="GO" id="GO:0062193">
    <property type="term" value="F:D-ribose pyranase activity"/>
    <property type="evidence" value="ECO:0007669"/>
    <property type="project" value="UniProtKB-EC"/>
</dbReference>
<organism evidence="2 3">
    <name type="scientific">Roseimaritima ulvae</name>
    <dbReference type="NCBI Taxonomy" id="980254"/>
    <lineage>
        <taxon>Bacteria</taxon>
        <taxon>Pseudomonadati</taxon>
        <taxon>Planctomycetota</taxon>
        <taxon>Planctomycetia</taxon>
        <taxon>Pirellulales</taxon>
        <taxon>Pirellulaceae</taxon>
        <taxon>Roseimaritima</taxon>
    </lineage>
</organism>
<name>A0A5B9QZ41_9BACT</name>
<dbReference type="RefSeq" id="WP_068137473.1">
    <property type="nucleotide sequence ID" value="NZ_CP042914.1"/>
</dbReference>
<proteinExistence type="predicted"/>
<dbReference type="SUPFAM" id="SSF102546">
    <property type="entry name" value="RbsD-like"/>
    <property type="match status" value="1"/>
</dbReference>
<evidence type="ECO:0000313" key="3">
    <source>
        <dbReference type="Proteomes" id="UP000325286"/>
    </source>
</evidence>
<sequence precursor="true">MKRIGILLLALVGCSSLAAETPGWQQTLKSQLPLLGHRNWIVIADSAYPAQTAAGIKTVYTGEKQLEVVREVLALVAEQSHVRGKVFTDAELTHVPEQYAKGISDYRAGLEKALQDQDVTSLPHGEIISMLDEAGQTFQVLVLKTDLTLPYTSVFIRLDCGYWSDAAEEQLRAAIERAPATDQ</sequence>
<dbReference type="InterPro" id="IPR023750">
    <property type="entry name" value="RbsD-like_sf"/>
</dbReference>
<evidence type="ECO:0000256" key="1">
    <source>
        <dbReference type="SAM" id="SignalP"/>
    </source>
</evidence>
<dbReference type="OrthoDB" id="120129at2"/>
<accession>A0A5B9QZ41</accession>
<protein>
    <submittedName>
        <fullName evidence="2">Uncharacterized protein</fullName>
    </submittedName>
</protein>